<evidence type="ECO:0000313" key="2">
    <source>
        <dbReference type="Proteomes" id="UP000298284"/>
    </source>
</evidence>
<keyword evidence="2" id="KW-1185">Reference proteome</keyword>
<dbReference type="SUPFAM" id="SSF53335">
    <property type="entry name" value="S-adenosyl-L-methionine-dependent methyltransferases"/>
    <property type="match status" value="1"/>
</dbReference>
<sequence length="238" mass="26276">MPTPDVTHYIGDELTLFEKATNWKSYYGNKLKPYLKGRVLEVGAGIGGTTLSLCDGTQTDWLCVEPDAALSTNIQDLLAAGKLPACCRVHTGLLADLPATDLYNAILYIDVIEHIEHDAAELAAAYSHLALGGVLLIIVPAHQWLFSPFDEAIGHFRRYSRKSLLRVMPPQSKIIEASYLDSVGMLASTANKLLLKQSNPTLKQIKFWDTLMVPISRVTDKLLFHNFGKSVLVIAQKK</sequence>
<dbReference type="EMBL" id="SRKZ01000005">
    <property type="protein sequence ID" value="TGD78817.1"/>
    <property type="molecule type" value="Genomic_DNA"/>
</dbReference>
<dbReference type="GO" id="GO:0032259">
    <property type="term" value="P:methylation"/>
    <property type="evidence" value="ECO:0007669"/>
    <property type="project" value="UniProtKB-KW"/>
</dbReference>
<dbReference type="OrthoDB" id="1524727at2"/>
<keyword evidence="1" id="KW-0489">Methyltransferase</keyword>
<dbReference type="AlphaFoldDB" id="A0A4Z0MHL0"/>
<evidence type="ECO:0000313" key="1">
    <source>
        <dbReference type="EMBL" id="TGD78817.1"/>
    </source>
</evidence>
<protein>
    <submittedName>
        <fullName evidence="1">Methyltransferase domain-containing protein</fullName>
    </submittedName>
</protein>
<gene>
    <name evidence="1" type="ORF">EU557_17725</name>
</gene>
<dbReference type="GO" id="GO:0008168">
    <property type="term" value="F:methyltransferase activity"/>
    <property type="evidence" value="ECO:0007669"/>
    <property type="project" value="UniProtKB-KW"/>
</dbReference>
<dbReference type="Proteomes" id="UP000298284">
    <property type="component" value="Unassembled WGS sequence"/>
</dbReference>
<keyword evidence="1" id="KW-0808">Transferase</keyword>
<comment type="caution">
    <text evidence="1">The sequence shown here is derived from an EMBL/GenBank/DDBJ whole genome shotgun (WGS) entry which is preliminary data.</text>
</comment>
<dbReference type="Pfam" id="PF13489">
    <property type="entry name" value="Methyltransf_23"/>
    <property type="match status" value="1"/>
</dbReference>
<dbReference type="InterPro" id="IPR029063">
    <property type="entry name" value="SAM-dependent_MTases_sf"/>
</dbReference>
<dbReference type="RefSeq" id="WP_135531812.1">
    <property type="nucleotide sequence ID" value="NZ_SRKZ01000005.1"/>
</dbReference>
<name>A0A4Z0MHL0_9BACT</name>
<reference evidence="1 2" key="1">
    <citation type="submission" date="2019-04" db="EMBL/GenBank/DDBJ databases">
        <authorList>
            <person name="Feng G."/>
            <person name="Zhang J."/>
            <person name="Zhu H."/>
        </authorList>
    </citation>
    <scope>NUCLEOTIDE SEQUENCE [LARGE SCALE GENOMIC DNA]</scope>
    <source>
        <strain evidence="1 2">JCM 19491</strain>
    </source>
</reference>
<dbReference type="CDD" id="cd02440">
    <property type="entry name" value="AdoMet_MTases"/>
    <property type="match status" value="1"/>
</dbReference>
<proteinExistence type="predicted"/>
<accession>A0A4Z0MHL0</accession>
<organism evidence="1 2">
    <name type="scientific">Hymenobacter wooponensis</name>
    <dbReference type="NCBI Taxonomy" id="1525360"/>
    <lineage>
        <taxon>Bacteria</taxon>
        <taxon>Pseudomonadati</taxon>
        <taxon>Bacteroidota</taxon>
        <taxon>Cytophagia</taxon>
        <taxon>Cytophagales</taxon>
        <taxon>Hymenobacteraceae</taxon>
        <taxon>Hymenobacter</taxon>
    </lineage>
</organism>
<dbReference type="Gene3D" id="3.40.50.150">
    <property type="entry name" value="Vaccinia Virus protein VP39"/>
    <property type="match status" value="1"/>
</dbReference>